<dbReference type="PANTHER" id="PTHR24346">
    <property type="entry name" value="MAP/MICROTUBULE AFFINITY-REGULATING KINASE"/>
    <property type="match status" value="1"/>
</dbReference>
<evidence type="ECO:0000256" key="2">
    <source>
        <dbReference type="ARBA" id="ARBA00022840"/>
    </source>
</evidence>
<keyword evidence="1" id="KW-0547">Nucleotide-binding</keyword>
<keyword evidence="2" id="KW-0067">ATP-binding</keyword>
<dbReference type="Pfam" id="PF00069">
    <property type="entry name" value="Pkinase"/>
    <property type="match status" value="1"/>
</dbReference>
<dbReference type="AlphaFoldDB" id="A0A084JCN6"/>
<evidence type="ECO:0000256" key="1">
    <source>
        <dbReference type="ARBA" id="ARBA00022741"/>
    </source>
</evidence>
<organism evidence="4 5">
    <name type="scientific">Lacrimispora celerecrescens</name>
    <dbReference type="NCBI Taxonomy" id="29354"/>
    <lineage>
        <taxon>Bacteria</taxon>
        <taxon>Bacillati</taxon>
        <taxon>Bacillota</taxon>
        <taxon>Clostridia</taxon>
        <taxon>Lachnospirales</taxon>
        <taxon>Lachnospiraceae</taxon>
        <taxon>Lacrimispora</taxon>
    </lineage>
</organism>
<keyword evidence="5" id="KW-1185">Reference proteome</keyword>
<evidence type="ECO:0000259" key="3">
    <source>
        <dbReference type="PROSITE" id="PS50011"/>
    </source>
</evidence>
<feature type="domain" description="Protein kinase" evidence="3">
    <location>
        <begin position="18"/>
        <end position="253"/>
    </location>
</feature>
<dbReference type="GO" id="GO:0005524">
    <property type="term" value="F:ATP binding"/>
    <property type="evidence" value="ECO:0007669"/>
    <property type="project" value="UniProtKB-KW"/>
</dbReference>
<comment type="caution">
    <text evidence="4">The sequence shown here is derived from an EMBL/GenBank/DDBJ whole genome shotgun (WGS) entry which is preliminary data.</text>
</comment>
<dbReference type="Proteomes" id="UP000028525">
    <property type="component" value="Unassembled WGS sequence"/>
</dbReference>
<keyword evidence="4" id="KW-0808">Transferase</keyword>
<dbReference type="STRING" id="29354.IO98_22265"/>
<dbReference type="SUPFAM" id="SSF56112">
    <property type="entry name" value="Protein kinase-like (PK-like)"/>
    <property type="match status" value="1"/>
</dbReference>
<evidence type="ECO:0000313" key="4">
    <source>
        <dbReference type="EMBL" id="KEZ86720.1"/>
    </source>
</evidence>
<evidence type="ECO:0000313" key="5">
    <source>
        <dbReference type="Proteomes" id="UP000028525"/>
    </source>
</evidence>
<sequence>MDRQKEVFLVSAVLFGKYQLYGILGTGRAGTVFLAVHLGLEEYRAIKRVPKSFLTFERLRHEALVLKELRHPGIPIIYDVEEDEFYSYLIEEYLEGESLFDLVKKQGHLSRELAISYGIQLTSIINYLHLAGPNPILHLDLQPKNLLLCNDIVKLIDFELAASVDDANMPGERYGTVGCAAPEQYSKDGVLDERTDLYAIGAIIHFLFTGEFPKLPYKPASSMDADLAAVIKRCMNKEKEERFSSAQELGERLGQLKNMGTAAKDRLQSSSLIIALAGSKSGAGTTHIGIGLSVYLRNHGYPNLFEEKNDSGMGIGLGDHAAAKRDQFGLMRYQGFIWKPYYGPAVKLKEPPYQIRILDYGKNVEQALAGSPDAVILVCDYSSWSRNSAYISAEYVVKGHNSYGIVYNHAARTTRIRLPDGAAPSRCVMAPYFPDPFDTNAETGDFYKALLEEILEIKSIRKRGKGRYKKQISDWFFQMISGKNCTIGKG</sequence>
<reference evidence="4 5" key="1">
    <citation type="submission" date="2014-07" db="EMBL/GenBank/DDBJ databases">
        <title>Draft genome of Clostridium celerecrescens 152B isolated from sediments associated with methane hydrate from Krishna Godavari basin.</title>
        <authorList>
            <person name="Honkalas V.S."/>
            <person name="Dabir A.P."/>
            <person name="Arora P."/>
            <person name="Dhakephalkar P.K."/>
        </authorList>
    </citation>
    <scope>NUCLEOTIDE SEQUENCE [LARGE SCALE GENOMIC DNA]</scope>
    <source>
        <strain evidence="4 5">152B</strain>
    </source>
</reference>
<dbReference type="PANTHER" id="PTHR24346:SF30">
    <property type="entry name" value="MATERNAL EMBRYONIC LEUCINE ZIPPER KINASE"/>
    <property type="match status" value="1"/>
</dbReference>
<dbReference type="Gene3D" id="1.10.510.10">
    <property type="entry name" value="Transferase(Phosphotransferase) domain 1"/>
    <property type="match status" value="1"/>
</dbReference>
<dbReference type="OrthoDB" id="9788659at2"/>
<dbReference type="GO" id="GO:0004674">
    <property type="term" value="F:protein serine/threonine kinase activity"/>
    <property type="evidence" value="ECO:0007669"/>
    <property type="project" value="UniProtKB-KW"/>
</dbReference>
<dbReference type="GO" id="GO:0035556">
    <property type="term" value="P:intracellular signal transduction"/>
    <property type="evidence" value="ECO:0007669"/>
    <property type="project" value="TreeGrafter"/>
</dbReference>
<keyword evidence="4" id="KW-0723">Serine/threonine-protein kinase</keyword>
<protein>
    <submittedName>
        <fullName evidence="4">Serine/threonine protein kinase</fullName>
    </submittedName>
</protein>
<dbReference type="GO" id="GO:0005737">
    <property type="term" value="C:cytoplasm"/>
    <property type="evidence" value="ECO:0007669"/>
    <property type="project" value="TreeGrafter"/>
</dbReference>
<dbReference type="EMBL" id="JPME01000041">
    <property type="protein sequence ID" value="KEZ86720.1"/>
    <property type="molecule type" value="Genomic_DNA"/>
</dbReference>
<dbReference type="InterPro" id="IPR000719">
    <property type="entry name" value="Prot_kinase_dom"/>
</dbReference>
<gene>
    <name evidence="4" type="ORF">IO98_22265</name>
</gene>
<keyword evidence="4" id="KW-0418">Kinase</keyword>
<accession>A0A084JCN6</accession>
<dbReference type="CDD" id="cd14014">
    <property type="entry name" value="STKc_PknB_like"/>
    <property type="match status" value="1"/>
</dbReference>
<name>A0A084JCN6_9FIRM</name>
<proteinExistence type="predicted"/>
<dbReference type="InterPro" id="IPR011009">
    <property type="entry name" value="Kinase-like_dom_sf"/>
</dbReference>
<dbReference type="PROSITE" id="PS50011">
    <property type="entry name" value="PROTEIN_KINASE_DOM"/>
    <property type="match status" value="1"/>
</dbReference>